<dbReference type="PANTHER" id="PTHR43142">
    <property type="entry name" value="CARBOXYLIC ESTER HYDROLASE"/>
    <property type="match status" value="1"/>
</dbReference>
<evidence type="ECO:0000313" key="6">
    <source>
        <dbReference type="EMBL" id="KAG8239169.1"/>
    </source>
</evidence>
<accession>A0A8K0KPN4</accession>
<dbReference type="Gene3D" id="3.40.50.1820">
    <property type="entry name" value="alpha/beta hydrolase"/>
    <property type="match status" value="1"/>
</dbReference>
<comment type="similarity">
    <text evidence="1">Belongs to the type-B carboxylesterase/lipase family.</text>
</comment>
<reference evidence="6" key="1">
    <citation type="submission" date="2013-04" db="EMBL/GenBank/DDBJ databases">
        <authorList>
            <person name="Qu J."/>
            <person name="Murali S.C."/>
            <person name="Bandaranaike D."/>
            <person name="Bellair M."/>
            <person name="Blankenburg K."/>
            <person name="Chao H."/>
            <person name="Dinh H."/>
            <person name="Doddapaneni H."/>
            <person name="Downs B."/>
            <person name="Dugan-Rocha S."/>
            <person name="Elkadiri S."/>
            <person name="Gnanaolivu R.D."/>
            <person name="Hernandez B."/>
            <person name="Javaid M."/>
            <person name="Jayaseelan J.C."/>
            <person name="Lee S."/>
            <person name="Li M."/>
            <person name="Ming W."/>
            <person name="Munidasa M."/>
            <person name="Muniz J."/>
            <person name="Nguyen L."/>
            <person name="Ongeri F."/>
            <person name="Osuji N."/>
            <person name="Pu L.-L."/>
            <person name="Puazo M."/>
            <person name="Qu C."/>
            <person name="Quiroz J."/>
            <person name="Raj R."/>
            <person name="Weissenberger G."/>
            <person name="Xin Y."/>
            <person name="Zou X."/>
            <person name="Han Y."/>
            <person name="Richards S."/>
            <person name="Worley K."/>
            <person name="Muzny D."/>
            <person name="Gibbs R."/>
        </authorList>
    </citation>
    <scope>NUCLEOTIDE SEQUENCE</scope>
    <source>
        <strain evidence="6">Sampled in the wild</strain>
    </source>
</reference>
<reference evidence="6" key="2">
    <citation type="submission" date="2017-10" db="EMBL/GenBank/DDBJ databases">
        <title>Ladona fulva Genome sequencing and assembly.</title>
        <authorList>
            <person name="Murali S."/>
            <person name="Richards S."/>
            <person name="Bandaranaike D."/>
            <person name="Bellair M."/>
            <person name="Blankenburg K."/>
            <person name="Chao H."/>
            <person name="Dinh H."/>
            <person name="Doddapaneni H."/>
            <person name="Dugan-Rocha S."/>
            <person name="Elkadiri S."/>
            <person name="Gnanaolivu R."/>
            <person name="Hernandez B."/>
            <person name="Skinner E."/>
            <person name="Javaid M."/>
            <person name="Lee S."/>
            <person name="Li M."/>
            <person name="Ming W."/>
            <person name="Munidasa M."/>
            <person name="Muniz J."/>
            <person name="Nguyen L."/>
            <person name="Hughes D."/>
            <person name="Osuji N."/>
            <person name="Pu L.-L."/>
            <person name="Puazo M."/>
            <person name="Qu C."/>
            <person name="Quiroz J."/>
            <person name="Raj R."/>
            <person name="Weissenberger G."/>
            <person name="Xin Y."/>
            <person name="Zou X."/>
            <person name="Han Y."/>
            <person name="Worley K."/>
            <person name="Muzny D."/>
            <person name="Gibbs R."/>
        </authorList>
    </citation>
    <scope>NUCLEOTIDE SEQUENCE</scope>
    <source>
        <strain evidence="6">Sampled in the wild</strain>
    </source>
</reference>
<proteinExistence type="inferred from homology"/>
<dbReference type="Pfam" id="PF00135">
    <property type="entry name" value="COesterase"/>
    <property type="match status" value="1"/>
</dbReference>
<dbReference type="Proteomes" id="UP000792457">
    <property type="component" value="Unassembled WGS sequence"/>
</dbReference>
<keyword evidence="7" id="KW-1185">Reference proteome</keyword>
<comment type="caution">
    <text evidence="6">The sequence shown here is derived from an EMBL/GenBank/DDBJ whole genome shotgun (WGS) entry which is preliminary data.</text>
</comment>
<name>A0A8K0KPN4_LADFU</name>
<dbReference type="GO" id="GO:0052689">
    <property type="term" value="F:carboxylic ester hydrolase activity"/>
    <property type="evidence" value="ECO:0007669"/>
    <property type="project" value="UniProtKB-KW"/>
</dbReference>
<dbReference type="InterPro" id="IPR029058">
    <property type="entry name" value="AB_hydrolase_fold"/>
</dbReference>
<gene>
    <name evidence="6" type="ORF">J437_LFUL018574</name>
</gene>
<dbReference type="AlphaFoldDB" id="A0A8K0KPN4"/>
<feature type="domain" description="Carboxylesterase type B" evidence="5">
    <location>
        <begin position="63"/>
        <end position="440"/>
    </location>
</feature>
<dbReference type="SUPFAM" id="SSF53474">
    <property type="entry name" value="alpha/beta-Hydrolases"/>
    <property type="match status" value="1"/>
</dbReference>
<protein>
    <recommendedName>
        <fullName evidence="5">Carboxylesterase type B domain-containing protein</fullName>
    </recommendedName>
</protein>
<organism evidence="6 7">
    <name type="scientific">Ladona fulva</name>
    <name type="common">Scarce chaser dragonfly</name>
    <name type="synonym">Libellula fulva</name>
    <dbReference type="NCBI Taxonomy" id="123851"/>
    <lineage>
        <taxon>Eukaryota</taxon>
        <taxon>Metazoa</taxon>
        <taxon>Ecdysozoa</taxon>
        <taxon>Arthropoda</taxon>
        <taxon>Hexapoda</taxon>
        <taxon>Insecta</taxon>
        <taxon>Pterygota</taxon>
        <taxon>Palaeoptera</taxon>
        <taxon>Odonata</taxon>
        <taxon>Epiprocta</taxon>
        <taxon>Anisoptera</taxon>
        <taxon>Libelluloidea</taxon>
        <taxon>Libellulidae</taxon>
        <taxon>Ladona</taxon>
    </lineage>
</organism>
<dbReference type="OrthoDB" id="6846267at2759"/>
<sequence>MLGHLSSKSIHVLLGDILIKNSAPQIYKTKRRLQFNPGYLLKMTSVQLLFIILVLFHGIESIDPIVEIPGQGMIQGIKMTTLGGKTIHGFLGVPYAKPPVGDLRFLEPQPPEPFIGVWNASHFRPQCLQYRHILPPGHDKVYGDEDCLYANIYTPEIPMSGEKKFHDVIINFHGGAFMFGSGEFYGPKYLLDRDVILVSINYRLGPLGFLSLEDEIAPGNNGMKDQVAAMKWTKDNIAVFGGNPNSVHMIGLSAGGASVHLHYLSPLSKGLFKSGISMSGTALCPWALVEKPKEKALKLAAIVGCPTNINSYELLKCLRHRPAADLVSAMSHFQIWLYNPFSPFGPVVEPKNVKDKAFLPDDPFILLSNGKVQNLPWMTGVTSHEGLYPASDWVADDDLMDQFSSHFEDLIPHILHFNDTAAEEELKQISNKIRKFYFGNKVIGKGDREEVIKVRVGLQCRHLKLTTQL</sequence>
<evidence type="ECO:0000256" key="4">
    <source>
        <dbReference type="ARBA" id="ARBA00023180"/>
    </source>
</evidence>
<evidence type="ECO:0000259" key="5">
    <source>
        <dbReference type="Pfam" id="PF00135"/>
    </source>
</evidence>
<evidence type="ECO:0000313" key="7">
    <source>
        <dbReference type="Proteomes" id="UP000792457"/>
    </source>
</evidence>
<dbReference type="InterPro" id="IPR002018">
    <property type="entry name" value="CarbesteraseB"/>
</dbReference>
<keyword evidence="3" id="KW-0378">Hydrolase</keyword>
<dbReference type="PANTHER" id="PTHR43142:SF1">
    <property type="entry name" value="CARBOXYLIC ESTER HYDROLASE"/>
    <property type="match status" value="1"/>
</dbReference>
<evidence type="ECO:0000256" key="2">
    <source>
        <dbReference type="ARBA" id="ARBA00022487"/>
    </source>
</evidence>
<dbReference type="EMBL" id="KZ309538">
    <property type="protein sequence ID" value="KAG8239169.1"/>
    <property type="molecule type" value="Genomic_DNA"/>
</dbReference>
<evidence type="ECO:0000256" key="1">
    <source>
        <dbReference type="ARBA" id="ARBA00005964"/>
    </source>
</evidence>
<keyword evidence="4" id="KW-0325">Glycoprotein</keyword>
<evidence type="ECO:0000256" key="3">
    <source>
        <dbReference type="ARBA" id="ARBA00022801"/>
    </source>
</evidence>
<keyword evidence="2" id="KW-0719">Serine esterase</keyword>